<dbReference type="AlphaFoldDB" id="A0A0F9AN00"/>
<proteinExistence type="predicted"/>
<accession>A0A0F9AN00</accession>
<evidence type="ECO:0000313" key="1">
    <source>
        <dbReference type="EMBL" id="KKL10725.1"/>
    </source>
</evidence>
<reference evidence="1" key="1">
    <citation type="journal article" date="2015" name="Nature">
        <title>Complex archaea that bridge the gap between prokaryotes and eukaryotes.</title>
        <authorList>
            <person name="Spang A."/>
            <person name="Saw J.H."/>
            <person name="Jorgensen S.L."/>
            <person name="Zaremba-Niedzwiedzka K."/>
            <person name="Martijn J."/>
            <person name="Lind A.E."/>
            <person name="van Eijk R."/>
            <person name="Schleper C."/>
            <person name="Guy L."/>
            <person name="Ettema T.J."/>
        </authorList>
    </citation>
    <scope>NUCLEOTIDE SEQUENCE</scope>
</reference>
<organism evidence="1">
    <name type="scientific">marine sediment metagenome</name>
    <dbReference type="NCBI Taxonomy" id="412755"/>
    <lineage>
        <taxon>unclassified sequences</taxon>
        <taxon>metagenomes</taxon>
        <taxon>ecological metagenomes</taxon>
    </lineage>
</organism>
<sequence>MKVLHILRTEPDESVKKFMEIISAKEESKVTRLYTGDVDWSGLADDILAFDKVISWW</sequence>
<gene>
    <name evidence="1" type="ORF">LCGC14_2552980</name>
</gene>
<comment type="caution">
    <text evidence="1">The sequence shown here is derived from an EMBL/GenBank/DDBJ whole genome shotgun (WGS) entry which is preliminary data.</text>
</comment>
<name>A0A0F9AN00_9ZZZZ</name>
<evidence type="ECO:0008006" key="2">
    <source>
        <dbReference type="Google" id="ProtNLM"/>
    </source>
</evidence>
<protein>
    <recommendedName>
        <fullName evidence="2">D-isomer specific 2-hydroxyacid dehydrogenase catalytic domain-containing protein</fullName>
    </recommendedName>
</protein>
<dbReference type="EMBL" id="LAZR01041943">
    <property type="protein sequence ID" value="KKL10725.1"/>
    <property type="molecule type" value="Genomic_DNA"/>
</dbReference>